<sequence length="86" mass="10155">MAEYEILIEAFLHTYMLFPNSNLLALENLRGWKRVGEWREGRIKKEEPFSLLLVHDKRICLESYTDHFLCIHSGFNIGVIFLDLIS</sequence>
<dbReference type="EMBL" id="GEDG01034343">
    <property type="protein sequence ID" value="JAP09779.1"/>
    <property type="molecule type" value="Transcribed_RNA"/>
</dbReference>
<reference evidence="1" key="1">
    <citation type="submission" date="2015-12" db="EMBL/GenBank/DDBJ databases">
        <title>Gene expression during late stages of embryo sac development: a critical building block for successful pollen-pistil interactions.</title>
        <authorList>
            <person name="Liu Y."/>
            <person name="Joly V."/>
            <person name="Sabar M."/>
            <person name="Matton D.P."/>
        </authorList>
    </citation>
    <scope>NUCLEOTIDE SEQUENCE</scope>
</reference>
<protein>
    <submittedName>
        <fullName evidence="1">Putative ovule protein</fullName>
    </submittedName>
</protein>
<organism evidence="1">
    <name type="scientific">Solanum chacoense</name>
    <name type="common">Chaco potato</name>
    <dbReference type="NCBI Taxonomy" id="4108"/>
    <lineage>
        <taxon>Eukaryota</taxon>
        <taxon>Viridiplantae</taxon>
        <taxon>Streptophyta</taxon>
        <taxon>Embryophyta</taxon>
        <taxon>Tracheophyta</taxon>
        <taxon>Spermatophyta</taxon>
        <taxon>Magnoliopsida</taxon>
        <taxon>eudicotyledons</taxon>
        <taxon>Gunneridae</taxon>
        <taxon>Pentapetalae</taxon>
        <taxon>asterids</taxon>
        <taxon>lamiids</taxon>
        <taxon>Solanales</taxon>
        <taxon>Solanaceae</taxon>
        <taxon>Solanoideae</taxon>
        <taxon>Solaneae</taxon>
        <taxon>Solanum</taxon>
    </lineage>
</organism>
<proteinExistence type="predicted"/>
<dbReference type="AlphaFoldDB" id="A0A0V0GPB1"/>
<name>A0A0V0GPB1_SOLCH</name>
<evidence type="ECO:0000313" key="1">
    <source>
        <dbReference type="EMBL" id="JAP09779.1"/>
    </source>
</evidence>
<accession>A0A0V0GPB1</accession>